<keyword evidence="7 21" id="KW-0479">Metal-binding</keyword>
<dbReference type="Pfam" id="PF13558">
    <property type="entry name" value="SbcC_Walker_B"/>
    <property type="match status" value="1"/>
</dbReference>
<sequence>MSRIEKMSILGVRSFGIEDKDKQIITFFSPLTILVGPNGAGKTTIIECLKYICTGDFPPGTKGNTFVHDPKVAQETDVRAQIRLQFRDVNGELIAVQRSMVCSQKSKKTEFKTLEGVITRTKHGEKVSLSSKCAEIDREMISALGVSKSVLNNVIFCHQEDSNWPLSEGKALKQKFDEIFSATRYIKALETLRQVRQTQGQKVKECQTELKYLKQNKEKACEIRDQITSKESQLTSSKEIVKSYENDLEPLKVFQGTDDQLNDLYHNHQRTVREKERRLIDCQRELEKLNKESRLLNQEKSELLIEQGRLQLQADRHQEHIRARDSLIQSLATQLELDGFERGPFNERQIKNFHKLVRERQEREAETANQLMNDFAEKETLKQKQIDEIRDKKAGLGRIIELKSEILSRKQSELKNVKYELQQLEGSSDRILELDQELKKAERELSKAEKNSNVETLKTEVISLQNEKADLDRSLRKLDQEMEQLNHHTTTRTQMEMLTKDKADKDEQIRKIKSRHSDELTSLLGYFPNKKQLEDWLHSKSKEINQTRDRLAKLNKELASAEQNKNHINNELKRKEEQLSSYEDKLFDVCGSQDFESDLDRLKEEIEKSSKQRAMLAGATAVYSQFITQLTDENQSCCPVCQRVFQTEAELQEVISDLQSKLRLAPDKLKSTESELKKKEKRRDEMLGLVPMRQSIVDLKEKEIPELRNKLQNVNRDIQRLKNDIEEQETLLGTIMPEEESAKVCLTDVTIMERFQMELKDVERKIAQQAAKLQGIDLDRTVQQVNQEKQEKQHKLDTVSSKIELNRKLIQDQQEQIQHLKSTANELKSEKLQISTNLQRRQQLEEQTVDLSTEVQSLLREIKDAKEQVNPLETALEKFQQEKEELISKKHASNKIAQDKLNDIKEKVKNIHGYVKDIENYIQDGKDDYKKQKETELNKVTAQLSECEKHKETINKEMGIMRQDIDTQKIQERWLQDNLTLRKRNEELKEVEEERKQHLKEMGQMQVLQMKNEQQKLQENIENIKRNHSLALGRQKGYEEEIIHFKKELREPQFRDAEEKYREMMIVMRTTELVNKDLDIYYKTLDQAIMKFHSMKMEEINKIIRDLWRSTYRGQDIEYIEIRSDADENVSASDKRRNYNYRVVMLKGDTALDMRGRCSAGQKVLASLIIRLALAETFCLNCGILALDEPTTNLDRENIESLAHALVEIIKSRSQQRNFQLLVITHDEDFVELLGRSEYVEKFYRIKKNIDQCSEIVRYNMNSLGSYVH</sequence>
<dbReference type="InterPro" id="IPR013134">
    <property type="entry name" value="Zn_hook_RAD50"/>
</dbReference>
<evidence type="ECO:0000256" key="15">
    <source>
        <dbReference type="ARBA" id="ARBA00023054"/>
    </source>
</evidence>
<evidence type="ECO:0000313" key="25">
    <source>
        <dbReference type="Proteomes" id="UP000001811"/>
    </source>
</evidence>
<dbReference type="Bgee" id="ENSOCUG00000025001">
    <property type="expression patterns" value="Expressed in autopod skin and 15 other cell types or tissues"/>
</dbReference>
<dbReference type="GO" id="GO:0000724">
    <property type="term" value="P:double-strand break repair via homologous recombination"/>
    <property type="evidence" value="ECO:0007669"/>
    <property type="project" value="Ensembl"/>
</dbReference>
<evidence type="ECO:0000256" key="2">
    <source>
        <dbReference type="ARBA" id="ARBA00004123"/>
    </source>
</evidence>
<keyword evidence="6" id="KW-0158">Chromosome</keyword>
<dbReference type="GO" id="GO:0043539">
    <property type="term" value="F:protein serine/threonine kinase activator activity"/>
    <property type="evidence" value="ECO:0007669"/>
    <property type="project" value="Ensembl"/>
</dbReference>
<dbReference type="AlphaFoldDB" id="G1TH13"/>
<dbReference type="SUPFAM" id="SSF52540">
    <property type="entry name" value="P-loop containing nucleoside triphosphate hydrolases"/>
    <property type="match status" value="1"/>
</dbReference>
<comment type="subunit">
    <text evidence="20">Component of the MRN complex composed of two heterodimers RAD50 and MRE11 associated with a single NBN. The MRN complexes dimerize on DNA to form joined MRN-MRN oligomers required for DNA double-strand break repair. As part of the MRN complex, interacts with MCM8 and MCM9; the interaction recruits the complex to DNA repair sites. Component of the BASC complex, at least composed of BRCA1, MSH2, MSH6, MLH1, ATM, BLM, RAD50, MRE11 and NBN. Found in a complex with TERF2. Interacts with RINT1. Interacts with BRCA1 via its N-terminal domain. Interacts with DCLRE1C/Artemis. Interacts with MRNIP. Interacts with CYREN (via XLF motif). Interacts with C1QBP and MRE11; interaction takes place in absence of DNA damage to form the MRC (MRE11-RAD50-C1QBP) complex that inhibits the activity of MRE11.</text>
</comment>
<dbReference type="STRING" id="9986.ENSOCUP00000016215"/>
<dbReference type="Gene3D" id="1.10.287.1490">
    <property type="match status" value="1"/>
</dbReference>
<evidence type="ECO:0000256" key="22">
    <source>
        <dbReference type="SAM" id="Coils"/>
    </source>
</evidence>
<dbReference type="GO" id="GO:0030674">
    <property type="term" value="F:protein-macromolecule adaptor activity"/>
    <property type="evidence" value="ECO:0007669"/>
    <property type="project" value="Ensembl"/>
</dbReference>
<evidence type="ECO:0000256" key="12">
    <source>
        <dbReference type="ARBA" id="ARBA00022840"/>
    </source>
</evidence>
<keyword evidence="18" id="KW-0469">Meiosis</keyword>
<dbReference type="GO" id="GO:0070533">
    <property type="term" value="C:BRCA1-C complex"/>
    <property type="evidence" value="ECO:0007669"/>
    <property type="project" value="Ensembl"/>
</dbReference>
<dbReference type="EMBL" id="AAGW02027912">
    <property type="status" value="NOT_ANNOTATED_CDS"/>
    <property type="molecule type" value="Genomic_DNA"/>
</dbReference>
<evidence type="ECO:0000256" key="9">
    <source>
        <dbReference type="ARBA" id="ARBA00022763"/>
    </source>
</evidence>
<dbReference type="GO" id="GO:0000014">
    <property type="term" value="F:single-stranded DNA endodeoxyribonuclease activity"/>
    <property type="evidence" value="ECO:0007669"/>
    <property type="project" value="Ensembl"/>
</dbReference>
<dbReference type="FunFam" id="3.40.50.300:FF:001065">
    <property type="entry name" value="DNA repair protein RAD50 isoform X1"/>
    <property type="match status" value="1"/>
</dbReference>
<evidence type="ECO:0000256" key="20">
    <source>
        <dbReference type="ARBA" id="ARBA00063769"/>
    </source>
</evidence>
<dbReference type="NCBIfam" id="TIGR00606">
    <property type="entry name" value="rad50"/>
    <property type="match status" value="2"/>
</dbReference>
<keyword evidence="25" id="KW-1185">Reference proteome</keyword>
<dbReference type="GO" id="GO:0016887">
    <property type="term" value="F:ATP hydrolysis activity"/>
    <property type="evidence" value="ECO:0007669"/>
    <property type="project" value="Ensembl"/>
</dbReference>
<dbReference type="GO" id="GO:0030870">
    <property type="term" value="C:Mre11 complex"/>
    <property type="evidence" value="ECO:0007669"/>
    <property type="project" value="Ensembl"/>
</dbReference>
<dbReference type="GO" id="GO:0000722">
    <property type="term" value="P:telomere maintenance via recombination"/>
    <property type="evidence" value="ECO:0007669"/>
    <property type="project" value="TreeGrafter"/>
</dbReference>
<dbReference type="GO" id="GO:0035861">
    <property type="term" value="C:site of double-strand break"/>
    <property type="evidence" value="ECO:0007669"/>
    <property type="project" value="Ensembl"/>
</dbReference>
<feature type="coiled-coil region" evidence="22">
    <location>
        <begin position="407"/>
        <end position="619"/>
    </location>
</feature>
<keyword evidence="17" id="KW-0539">Nucleus</keyword>
<keyword evidence="11 21" id="KW-0862">Zinc</keyword>
<reference evidence="24 25" key="1">
    <citation type="journal article" date="2011" name="Nature">
        <title>A high-resolution map of human evolutionary constraint using 29 mammals.</title>
        <authorList>
            <person name="Lindblad-Toh K."/>
            <person name="Garber M."/>
            <person name="Zuk O."/>
            <person name="Lin M.F."/>
            <person name="Parker B.J."/>
            <person name="Washietl S."/>
            <person name="Kheradpour P."/>
            <person name="Ernst J."/>
            <person name="Jordan G."/>
            <person name="Mauceli E."/>
            <person name="Ward L.D."/>
            <person name="Lowe C.B."/>
            <person name="Holloway A.K."/>
            <person name="Clamp M."/>
            <person name="Gnerre S."/>
            <person name="Alfoldi J."/>
            <person name="Beal K."/>
            <person name="Chang J."/>
            <person name="Clawson H."/>
            <person name="Cuff J."/>
            <person name="Di Palma F."/>
            <person name="Fitzgerald S."/>
            <person name="Flicek P."/>
            <person name="Guttman M."/>
            <person name="Hubisz M.J."/>
            <person name="Jaffe D.B."/>
            <person name="Jungreis I."/>
            <person name="Kent W.J."/>
            <person name="Kostka D."/>
            <person name="Lara M."/>
            <person name="Martins A.L."/>
            <person name="Massingham T."/>
            <person name="Moltke I."/>
            <person name="Raney B.J."/>
            <person name="Rasmussen M.D."/>
            <person name="Robinson J."/>
            <person name="Stark A."/>
            <person name="Vilella A.J."/>
            <person name="Wen J."/>
            <person name="Xie X."/>
            <person name="Zody M.C."/>
            <person name="Baldwin J."/>
            <person name="Bloom T."/>
            <person name="Chin C.W."/>
            <person name="Heiman D."/>
            <person name="Nicol R."/>
            <person name="Nusbaum C."/>
            <person name="Young S."/>
            <person name="Wilkinson J."/>
            <person name="Worley K.C."/>
            <person name="Kovar C.L."/>
            <person name="Muzny D.M."/>
            <person name="Gibbs R.A."/>
            <person name="Cree A."/>
            <person name="Dihn H.H."/>
            <person name="Fowler G."/>
            <person name="Jhangiani S."/>
            <person name="Joshi V."/>
            <person name="Lee S."/>
            <person name="Lewis L.R."/>
            <person name="Nazareth L.V."/>
            <person name="Okwuonu G."/>
            <person name="Santibanez J."/>
            <person name="Warren W.C."/>
            <person name="Mardis E.R."/>
            <person name="Weinstock G.M."/>
            <person name="Wilson R.K."/>
            <person name="Delehaunty K."/>
            <person name="Dooling D."/>
            <person name="Fronik C."/>
            <person name="Fulton L."/>
            <person name="Fulton B."/>
            <person name="Graves T."/>
            <person name="Minx P."/>
            <person name="Sodergren E."/>
            <person name="Birney E."/>
            <person name="Margulies E.H."/>
            <person name="Herrero J."/>
            <person name="Green E.D."/>
            <person name="Haussler D."/>
            <person name="Siepel A."/>
            <person name="Goldman N."/>
            <person name="Pollard K.S."/>
            <person name="Pedersen J.S."/>
            <person name="Lander E.S."/>
            <person name="Kellis M."/>
        </authorList>
    </citation>
    <scope>NUCLEOTIDE SEQUENCE [LARGE SCALE GENOMIC DNA]</scope>
    <source>
        <strain evidence="24 25">Thorbecke inbred</strain>
    </source>
</reference>
<dbReference type="GeneTree" id="ENSGT00390000018781"/>
<dbReference type="PANTHER" id="PTHR18867:SF12">
    <property type="entry name" value="DNA REPAIR PROTEIN RAD50"/>
    <property type="match status" value="1"/>
</dbReference>
<dbReference type="FunFam" id="3.40.50.300:FF:001037">
    <property type="entry name" value="DNA repair protein RAD50"/>
    <property type="match status" value="1"/>
</dbReference>
<evidence type="ECO:0000259" key="23">
    <source>
        <dbReference type="PROSITE" id="PS51131"/>
    </source>
</evidence>
<dbReference type="InParanoid" id="G1TH13"/>
<dbReference type="SUPFAM" id="SSF75712">
    <property type="entry name" value="Rad50 coiled-coil Zn hook"/>
    <property type="match status" value="1"/>
</dbReference>
<dbReference type="Gene3D" id="3.40.50.300">
    <property type="entry name" value="P-loop containing nucleotide triphosphate hydrolases"/>
    <property type="match status" value="2"/>
</dbReference>
<evidence type="ECO:0000256" key="5">
    <source>
        <dbReference type="ARBA" id="ARBA00017893"/>
    </source>
</evidence>
<evidence type="ECO:0000256" key="19">
    <source>
        <dbReference type="ARBA" id="ARBA00049360"/>
    </source>
</evidence>
<evidence type="ECO:0000256" key="1">
    <source>
        <dbReference type="ARBA" id="ARBA00001947"/>
    </source>
</evidence>
<evidence type="ECO:0000256" key="4">
    <source>
        <dbReference type="ARBA" id="ARBA00009439"/>
    </source>
</evidence>
<dbReference type="Ensembl" id="ENSOCUT00000028451.3">
    <property type="protein sequence ID" value="ENSOCUP00000016215.2"/>
    <property type="gene ID" value="ENSOCUG00000025001.3"/>
</dbReference>
<keyword evidence="16" id="KW-0234">DNA repair</keyword>
<reference evidence="24" key="3">
    <citation type="submission" date="2025-09" db="UniProtKB">
        <authorList>
            <consortium name="Ensembl"/>
        </authorList>
    </citation>
    <scope>IDENTIFICATION</scope>
    <source>
        <strain evidence="24">Thorbecke</strain>
    </source>
</reference>
<dbReference type="GO" id="GO:0031860">
    <property type="term" value="P:telomeric 3' overhang formation"/>
    <property type="evidence" value="ECO:0007669"/>
    <property type="project" value="Ensembl"/>
</dbReference>
<dbReference type="GO" id="GO:0062176">
    <property type="term" value="P:R-loop processing"/>
    <property type="evidence" value="ECO:0007669"/>
    <property type="project" value="Ensembl"/>
</dbReference>
<evidence type="ECO:0000256" key="18">
    <source>
        <dbReference type="ARBA" id="ARBA00023254"/>
    </source>
</evidence>
<evidence type="ECO:0000256" key="11">
    <source>
        <dbReference type="ARBA" id="ARBA00022833"/>
    </source>
</evidence>
<dbReference type="PANTHER" id="PTHR18867">
    <property type="entry name" value="RAD50"/>
    <property type="match status" value="1"/>
</dbReference>
<feature type="coiled-coil region" evidence="22">
    <location>
        <begin position="981"/>
        <end position="1027"/>
    </location>
</feature>
<dbReference type="GO" id="GO:0043047">
    <property type="term" value="F:single-stranded telomeric DNA binding"/>
    <property type="evidence" value="ECO:0007669"/>
    <property type="project" value="TreeGrafter"/>
</dbReference>
<organism evidence="24 25">
    <name type="scientific">Oryctolagus cuniculus</name>
    <name type="common">Rabbit</name>
    <dbReference type="NCBI Taxonomy" id="9986"/>
    <lineage>
        <taxon>Eukaryota</taxon>
        <taxon>Metazoa</taxon>
        <taxon>Chordata</taxon>
        <taxon>Craniata</taxon>
        <taxon>Vertebrata</taxon>
        <taxon>Euteleostomi</taxon>
        <taxon>Mammalia</taxon>
        <taxon>Eutheria</taxon>
        <taxon>Euarchontoglires</taxon>
        <taxon>Glires</taxon>
        <taxon>Lagomorpha</taxon>
        <taxon>Leporidae</taxon>
        <taxon>Oryctolagus</taxon>
    </lineage>
</organism>
<dbReference type="InterPro" id="IPR004584">
    <property type="entry name" value="Rad50_eukaryotes"/>
</dbReference>
<comment type="catalytic activity">
    <reaction evidence="19">
        <text>ATP + H2O = ADP + phosphate + H(+)</text>
        <dbReference type="Rhea" id="RHEA:13065"/>
        <dbReference type="ChEBI" id="CHEBI:15377"/>
        <dbReference type="ChEBI" id="CHEBI:15378"/>
        <dbReference type="ChEBI" id="CHEBI:30616"/>
        <dbReference type="ChEBI" id="CHEBI:43474"/>
        <dbReference type="ChEBI" id="CHEBI:456216"/>
    </reaction>
</comment>
<dbReference type="Pfam" id="PF04423">
    <property type="entry name" value="Rad50_zn_hook"/>
    <property type="match status" value="1"/>
</dbReference>
<dbReference type="GO" id="GO:0000729">
    <property type="term" value="P:DNA double-strand break processing"/>
    <property type="evidence" value="ECO:0007669"/>
    <property type="project" value="Ensembl"/>
</dbReference>
<dbReference type="GO" id="GO:0008408">
    <property type="term" value="F:3'-5' exonuclease activity"/>
    <property type="evidence" value="ECO:0007669"/>
    <property type="project" value="Ensembl"/>
</dbReference>
<dbReference type="GO" id="GO:0007004">
    <property type="term" value="P:telomere maintenance via telomerase"/>
    <property type="evidence" value="ECO:0007669"/>
    <property type="project" value="Ensembl"/>
</dbReference>
<proteinExistence type="inferred from homology"/>
<dbReference type="HOGENOM" id="CLU_006184_0_0_1"/>
<gene>
    <name evidence="24" type="primary">RAD50</name>
</gene>
<evidence type="ECO:0000256" key="7">
    <source>
        <dbReference type="ARBA" id="ARBA00022723"/>
    </source>
</evidence>
<feature type="coiled-coil region" evidence="22">
    <location>
        <begin position="265"/>
        <end position="306"/>
    </location>
</feature>
<dbReference type="GO" id="GO:0000019">
    <property type="term" value="P:regulation of mitotic recombination"/>
    <property type="evidence" value="ECO:0007669"/>
    <property type="project" value="Ensembl"/>
</dbReference>
<dbReference type="InterPro" id="IPR038729">
    <property type="entry name" value="Rad50/SbcC_AAA"/>
</dbReference>
<dbReference type="GO" id="GO:0051880">
    <property type="term" value="F:G-quadruplex DNA binding"/>
    <property type="evidence" value="ECO:0007669"/>
    <property type="project" value="TreeGrafter"/>
</dbReference>
<feature type="coiled-coil region" evidence="22">
    <location>
        <begin position="930"/>
        <end position="957"/>
    </location>
</feature>
<dbReference type="PROSITE" id="PS51131">
    <property type="entry name" value="ZN_HOOK"/>
    <property type="match status" value="1"/>
</dbReference>
<keyword evidence="8" id="KW-0547">Nucleotide-binding</keyword>
<keyword evidence="9" id="KW-0227">DNA damage</keyword>
<dbReference type="GO" id="GO:0000794">
    <property type="term" value="C:condensed nuclear chromosome"/>
    <property type="evidence" value="ECO:0007669"/>
    <property type="project" value="TreeGrafter"/>
</dbReference>
<dbReference type="GO" id="GO:0070192">
    <property type="term" value="P:chromosome organization involved in meiotic cell cycle"/>
    <property type="evidence" value="ECO:0007669"/>
    <property type="project" value="TreeGrafter"/>
</dbReference>
<keyword evidence="13" id="KW-0460">Magnesium</keyword>
<dbReference type="SMR" id="G1TH13"/>
<dbReference type="eggNOG" id="KOG0962">
    <property type="taxonomic scope" value="Eukaryota"/>
</dbReference>
<dbReference type="GO" id="GO:0003691">
    <property type="term" value="F:double-stranded telomeric DNA binding"/>
    <property type="evidence" value="ECO:0007669"/>
    <property type="project" value="TreeGrafter"/>
</dbReference>
<evidence type="ECO:0000313" key="24">
    <source>
        <dbReference type="Ensembl" id="ENSOCUP00000016215.2"/>
    </source>
</evidence>
<name>G1TH13_RABIT</name>
<dbReference type="Proteomes" id="UP000001811">
    <property type="component" value="Chromosome 3"/>
</dbReference>
<dbReference type="FunCoup" id="G1TH13">
    <property type="interactions" value="2087"/>
</dbReference>
<evidence type="ECO:0000256" key="3">
    <source>
        <dbReference type="ARBA" id="ARBA00004574"/>
    </source>
</evidence>
<comment type="similarity">
    <text evidence="4">Belongs to the SMC family. RAD50 subfamily.</text>
</comment>
<dbReference type="InterPro" id="IPR027417">
    <property type="entry name" value="P-loop_NTPase"/>
</dbReference>
<dbReference type="EMBL" id="AAGW02027911">
    <property type="status" value="NOT_ANNOTATED_CDS"/>
    <property type="molecule type" value="Genomic_DNA"/>
</dbReference>
<dbReference type="GO" id="GO:0110025">
    <property type="term" value="P:DNA strand resection involved in replication fork processing"/>
    <property type="evidence" value="ECO:0007669"/>
    <property type="project" value="Ensembl"/>
</dbReference>
<accession>G1TH13</accession>
<evidence type="ECO:0000256" key="16">
    <source>
        <dbReference type="ARBA" id="ARBA00023204"/>
    </source>
</evidence>
<feature type="binding site" evidence="21">
    <location>
        <position position="641"/>
    </location>
    <ligand>
        <name>Zn(2+)</name>
        <dbReference type="ChEBI" id="CHEBI:29105"/>
    </ligand>
</feature>
<evidence type="ECO:0000256" key="17">
    <source>
        <dbReference type="ARBA" id="ARBA00023242"/>
    </source>
</evidence>
<reference evidence="24" key="2">
    <citation type="submission" date="2025-08" db="UniProtKB">
        <authorList>
            <consortium name="Ensembl"/>
        </authorList>
    </citation>
    <scope>IDENTIFICATION</scope>
    <source>
        <strain evidence="24">Thorbecke</strain>
    </source>
</reference>
<feature type="domain" description="Zinc-hook" evidence="23">
    <location>
        <begin position="592"/>
        <end position="691"/>
    </location>
</feature>
<evidence type="ECO:0000256" key="8">
    <source>
        <dbReference type="ARBA" id="ARBA00022741"/>
    </source>
</evidence>
<protein>
    <recommendedName>
        <fullName evidence="5">DNA repair protein RAD50</fullName>
    </recommendedName>
</protein>
<feature type="binding site" evidence="21">
    <location>
        <position position="638"/>
    </location>
    <ligand>
        <name>Zn(2+)</name>
        <dbReference type="ChEBI" id="CHEBI:29105"/>
    </ligand>
</feature>
<dbReference type="GO" id="GO:0000781">
    <property type="term" value="C:chromosome, telomeric region"/>
    <property type="evidence" value="ECO:0007669"/>
    <property type="project" value="UniProtKB-SubCell"/>
</dbReference>
<dbReference type="GO" id="GO:0046872">
    <property type="term" value="F:metal ion binding"/>
    <property type="evidence" value="ECO:0007669"/>
    <property type="project" value="UniProtKB-UniRule"/>
</dbReference>
<dbReference type="GO" id="GO:1904354">
    <property type="term" value="P:negative regulation of telomere capping"/>
    <property type="evidence" value="ECO:0007669"/>
    <property type="project" value="Ensembl"/>
</dbReference>
<evidence type="ECO:0000256" key="10">
    <source>
        <dbReference type="ARBA" id="ARBA00022801"/>
    </source>
</evidence>
<dbReference type="GO" id="GO:0042802">
    <property type="term" value="F:identical protein binding"/>
    <property type="evidence" value="ECO:0007669"/>
    <property type="project" value="Ensembl"/>
</dbReference>
<comment type="subcellular location">
    <subcellularLocation>
        <location evidence="3">Chromosome</location>
        <location evidence="3">Telomere</location>
    </subcellularLocation>
    <subcellularLocation>
        <location evidence="2">Nucleus</location>
    </subcellularLocation>
</comment>
<dbReference type="GO" id="GO:0032206">
    <property type="term" value="P:positive regulation of telomere maintenance"/>
    <property type="evidence" value="ECO:0007669"/>
    <property type="project" value="Ensembl"/>
</dbReference>
<dbReference type="GO" id="GO:0005524">
    <property type="term" value="F:ATP binding"/>
    <property type="evidence" value="ECO:0007669"/>
    <property type="project" value="UniProtKB-KW"/>
</dbReference>
<keyword evidence="10" id="KW-0378">Hydrolase</keyword>
<keyword evidence="15 22" id="KW-0175">Coiled coil</keyword>
<dbReference type="GO" id="GO:2000781">
    <property type="term" value="P:positive regulation of double-strand break repair"/>
    <property type="evidence" value="ECO:0007669"/>
    <property type="project" value="Ensembl"/>
</dbReference>
<evidence type="ECO:0000256" key="14">
    <source>
        <dbReference type="ARBA" id="ARBA00022895"/>
    </source>
</evidence>
<feature type="coiled-coil region" evidence="22">
    <location>
        <begin position="669"/>
        <end position="889"/>
    </location>
</feature>
<comment type="cofactor">
    <cofactor evidence="1">
        <name>Zn(2+)</name>
        <dbReference type="ChEBI" id="CHEBI:29105"/>
    </cofactor>
</comment>
<evidence type="ECO:0000256" key="6">
    <source>
        <dbReference type="ARBA" id="ARBA00022454"/>
    </source>
</evidence>
<evidence type="ECO:0000256" key="21">
    <source>
        <dbReference type="PROSITE-ProRule" id="PRU00471"/>
    </source>
</evidence>
<dbReference type="Pfam" id="PF13476">
    <property type="entry name" value="AAA_23"/>
    <property type="match status" value="1"/>
</dbReference>
<keyword evidence="14" id="KW-0779">Telomere</keyword>
<keyword evidence="12" id="KW-0067">ATP-binding</keyword>
<evidence type="ECO:0000256" key="13">
    <source>
        <dbReference type="ARBA" id="ARBA00022842"/>
    </source>
</evidence>
<dbReference type="PaxDb" id="9986-ENSOCUP00000016215"/>
<dbReference type="GO" id="GO:0003678">
    <property type="term" value="F:DNA helicase activity"/>
    <property type="evidence" value="ECO:0007669"/>
    <property type="project" value="Ensembl"/>
</dbReference>